<name>A0A0E0QZF2_ORYRU</name>
<feature type="chain" id="PRO_5002371988" description="Secreted protein" evidence="1">
    <location>
        <begin position="20"/>
        <end position="67"/>
    </location>
</feature>
<sequence length="67" mass="6860">MATNALSFLLRLLAGAASGGCGCGCGCRHTDQDVEIRVAFSQRLLARFCIVSVPGGDVTTAKMGVSV</sequence>
<dbReference type="AlphaFoldDB" id="A0A0E0QZF2"/>
<dbReference type="HOGENOM" id="CLU_2835162_0_0_1"/>
<protein>
    <recommendedName>
        <fullName evidence="4">Secreted protein</fullName>
    </recommendedName>
</protein>
<dbReference type="Proteomes" id="UP000008022">
    <property type="component" value="Unassembled WGS sequence"/>
</dbReference>
<dbReference type="EnsemblPlants" id="ORUFI10G11300.1">
    <property type="protein sequence ID" value="ORUFI10G11300.1"/>
    <property type="gene ID" value="ORUFI10G11300"/>
</dbReference>
<keyword evidence="1" id="KW-0732">Signal</keyword>
<reference evidence="3" key="1">
    <citation type="submission" date="2013-06" db="EMBL/GenBank/DDBJ databases">
        <authorList>
            <person name="Zhao Q."/>
        </authorList>
    </citation>
    <scope>NUCLEOTIDE SEQUENCE</scope>
    <source>
        <strain evidence="3">cv. W1943</strain>
    </source>
</reference>
<evidence type="ECO:0000313" key="3">
    <source>
        <dbReference type="Proteomes" id="UP000008022"/>
    </source>
</evidence>
<organism evidence="2 3">
    <name type="scientific">Oryza rufipogon</name>
    <name type="common">Brownbeard rice</name>
    <name type="synonym">Asian wild rice</name>
    <dbReference type="NCBI Taxonomy" id="4529"/>
    <lineage>
        <taxon>Eukaryota</taxon>
        <taxon>Viridiplantae</taxon>
        <taxon>Streptophyta</taxon>
        <taxon>Embryophyta</taxon>
        <taxon>Tracheophyta</taxon>
        <taxon>Spermatophyta</taxon>
        <taxon>Magnoliopsida</taxon>
        <taxon>Liliopsida</taxon>
        <taxon>Poales</taxon>
        <taxon>Poaceae</taxon>
        <taxon>BOP clade</taxon>
        <taxon>Oryzoideae</taxon>
        <taxon>Oryzeae</taxon>
        <taxon>Oryzinae</taxon>
        <taxon>Oryza</taxon>
    </lineage>
</organism>
<reference evidence="2" key="2">
    <citation type="submission" date="2015-06" db="UniProtKB">
        <authorList>
            <consortium name="EnsemblPlants"/>
        </authorList>
    </citation>
    <scope>IDENTIFICATION</scope>
</reference>
<accession>A0A0E0QZF2</accession>
<keyword evidence="3" id="KW-1185">Reference proteome</keyword>
<feature type="signal peptide" evidence="1">
    <location>
        <begin position="1"/>
        <end position="19"/>
    </location>
</feature>
<evidence type="ECO:0000313" key="2">
    <source>
        <dbReference type="EnsemblPlants" id="ORUFI10G11300.1"/>
    </source>
</evidence>
<dbReference type="Gramene" id="ORUFI10G11300.1">
    <property type="protein sequence ID" value="ORUFI10G11300.1"/>
    <property type="gene ID" value="ORUFI10G11300"/>
</dbReference>
<evidence type="ECO:0000256" key="1">
    <source>
        <dbReference type="SAM" id="SignalP"/>
    </source>
</evidence>
<proteinExistence type="predicted"/>
<evidence type="ECO:0008006" key="4">
    <source>
        <dbReference type="Google" id="ProtNLM"/>
    </source>
</evidence>